<dbReference type="SMART" id="SM00354">
    <property type="entry name" value="HTH_LACI"/>
    <property type="match status" value="1"/>
</dbReference>
<accession>A0A267MN82</accession>
<dbReference type="EMBL" id="NIBG01000003">
    <property type="protein sequence ID" value="PAB60283.1"/>
    <property type="molecule type" value="Genomic_DNA"/>
</dbReference>
<dbReference type="GO" id="GO:0003700">
    <property type="term" value="F:DNA-binding transcription factor activity"/>
    <property type="evidence" value="ECO:0007669"/>
    <property type="project" value="TreeGrafter"/>
</dbReference>
<dbReference type="PROSITE" id="PS50932">
    <property type="entry name" value="HTH_LACI_2"/>
    <property type="match status" value="1"/>
</dbReference>
<keyword evidence="1" id="KW-0805">Transcription regulation</keyword>
<dbReference type="GO" id="GO:0000976">
    <property type="term" value="F:transcription cis-regulatory region binding"/>
    <property type="evidence" value="ECO:0007669"/>
    <property type="project" value="TreeGrafter"/>
</dbReference>
<reference evidence="5 6" key="1">
    <citation type="submission" date="2017-06" db="EMBL/GenBank/DDBJ databases">
        <title>Draft genome sequence of anaerobic fermentative bacterium Anaeromicrobium sediminis DY2726D isolated from West Pacific Ocean sediments.</title>
        <authorList>
            <person name="Zeng X."/>
        </authorList>
    </citation>
    <scope>NUCLEOTIDE SEQUENCE [LARGE SCALE GENOMIC DNA]</scope>
    <source>
        <strain evidence="5 6">DY2726D</strain>
    </source>
</reference>
<dbReference type="Gene3D" id="1.10.260.40">
    <property type="entry name" value="lambda repressor-like DNA-binding domains"/>
    <property type="match status" value="1"/>
</dbReference>
<gene>
    <name evidence="5" type="ORF">CCE28_05125</name>
</gene>
<evidence type="ECO:0000313" key="6">
    <source>
        <dbReference type="Proteomes" id="UP000216024"/>
    </source>
</evidence>
<feature type="domain" description="HTH lacI-type" evidence="4">
    <location>
        <begin position="2"/>
        <end position="57"/>
    </location>
</feature>
<dbReference type="SUPFAM" id="SSF47413">
    <property type="entry name" value="lambda repressor-like DNA-binding domains"/>
    <property type="match status" value="1"/>
</dbReference>
<dbReference type="PANTHER" id="PTHR30146">
    <property type="entry name" value="LACI-RELATED TRANSCRIPTIONAL REPRESSOR"/>
    <property type="match status" value="1"/>
</dbReference>
<dbReference type="OrthoDB" id="43195at2"/>
<dbReference type="PRINTS" id="PR00036">
    <property type="entry name" value="HTHLACI"/>
</dbReference>
<comment type="caution">
    <text evidence="5">The sequence shown here is derived from an EMBL/GenBank/DDBJ whole genome shotgun (WGS) entry which is preliminary data.</text>
</comment>
<dbReference type="CDD" id="cd01544">
    <property type="entry name" value="PBP1_GalR"/>
    <property type="match status" value="1"/>
</dbReference>
<dbReference type="PANTHER" id="PTHR30146:SF149">
    <property type="entry name" value="HTH-TYPE TRANSCRIPTIONAL REGULATOR EBGR"/>
    <property type="match status" value="1"/>
</dbReference>
<proteinExistence type="predicted"/>
<dbReference type="SUPFAM" id="SSF53822">
    <property type="entry name" value="Periplasmic binding protein-like I"/>
    <property type="match status" value="1"/>
</dbReference>
<organism evidence="5 6">
    <name type="scientific">Anaeromicrobium sediminis</name>
    <dbReference type="NCBI Taxonomy" id="1478221"/>
    <lineage>
        <taxon>Bacteria</taxon>
        <taxon>Bacillati</taxon>
        <taxon>Bacillota</taxon>
        <taxon>Clostridia</taxon>
        <taxon>Peptostreptococcales</taxon>
        <taxon>Thermotaleaceae</taxon>
        <taxon>Anaeromicrobium</taxon>
    </lineage>
</organism>
<keyword evidence="2" id="KW-0238">DNA-binding</keyword>
<dbReference type="InterPro" id="IPR010982">
    <property type="entry name" value="Lambda_DNA-bd_dom_sf"/>
</dbReference>
<dbReference type="InterPro" id="IPR028082">
    <property type="entry name" value="Peripla_BP_I"/>
</dbReference>
<dbReference type="Gene3D" id="3.40.50.2300">
    <property type="match status" value="2"/>
</dbReference>
<name>A0A267MN82_9FIRM</name>
<keyword evidence="3" id="KW-0804">Transcription</keyword>
<dbReference type="InterPro" id="IPR000843">
    <property type="entry name" value="HTH_LacI"/>
</dbReference>
<evidence type="ECO:0000256" key="2">
    <source>
        <dbReference type="ARBA" id="ARBA00023125"/>
    </source>
</evidence>
<protein>
    <submittedName>
        <fullName evidence="5">LacI family transcriptional regulator</fullName>
    </submittedName>
</protein>
<evidence type="ECO:0000256" key="1">
    <source>
        <dbReference type="ARBA" id="ARBA00023015"/>
    </source>
</evidence>
<dbReference type="AlphaFoldDB" id="A0A267MN82"/>
<dbReference type="InterPro" id="IPR046335">
    <property type="entry name" value="LacI/GalR-like_sensor"/>
</dbReference>
<evidence type="ECO:0000313" key="5">
    <source>
        <dbReference type="EMBL" id="PAB60283.1"/>
    </source>
</evidence>
<dbReference type="Pfam" id="PF00356">
    <property type="entry name" value="LacI"/>
    <property type="match status" value="1"/>
</dbReference>
<dbReference type="RefSeq" id="WP_095131652.1">
    <property type="nucleotide sequence ID" value="NZ_NIBG01000003.1"/>
</dbReference>
<sequence>MATIKDIAKLADVSLSTVSRVLNYDKTLSVTNETKKRVFEAAEELNYKTPKQRNNKSTKRIRIGVMHWYSQQEELGDPYYLSIRKGIEKECFNKEVEIITIFKNKDKYPAKALGNLDGVIGIGKFSKEDVKKFSSYSKNIAFVDYSPNEKIYDSVVIDFKKAVLEVLEYLFQLGHEHIGYIGGREYVGENKVHIGDERELTYCEFMKKNNLFSEEQVYLGSFTAEDGYNLMKEAIKNDKFPTAFFIASDSMAVGAMKALHEANIKVPEDVSLIGFDDIPTSNYLVPPLTTVKVHTEFMGTTVVDLLLERIKDNREIPKKIVIPCELIIRESCK</sequence>
<dbReference type="CDD" id="cd01392">
    <property type="entry name" value="HTH_LacI"/>
    <property type="match status" value="1"/>
</dbReference>
<evidence type="ECO:0000259" key="4">
    <source>
        <dbReference type="PROSITE" id="PS50932"/>
    </source>
</evidence>
<keyword evidence="6" id="KW-1185">Reference proteome</keyword>
<dbReference type="Pfam" id="PF13377">
    <property type="entry name" value="Peripla_BP_3"/>
    <property type="match status" value="1"/>
</dbReference>
<dbReference type="PROSITE" id="PS00356">
    <property type="entry name" value="HTH_LACI_1"/>
    <property type="match status" value="1"/>
</dbReference>
<dbReference type="Proteomes" id="UP000216024">
    <property type="component" value="Unassembled WGS sequence"/>
</dbReference>
<evidence type="ECO:0000256" key="3">
    <source>
        <dbReference type="ARBA" id="ARBA00023163"/>
    </source>
</evidence>